<proteinExistence type="predicted"/>
<evidence type="ECO:0000313" key="3">
    <source>
        <dbReference type="Proteomes" id="UP000274822"/>
    </source>
</evidence>
<comment type="caution">
    <text evidence="2">The sequence shown here is derived from an EMBL/GenBank/DDBJ whole genome shotgun (WGS) entry which is preliminary data.</text>
</comment>
<feature type="region of interest" description="Disordered" evidence="1">
    <location>
        <begin position="1"/>
        <end position="37"/>
    </location>
</feature>
<accession>A0A433QNK7</accession>
<keyword evidence="3" id="KW-1185">Reference proteome</keyword>
<evidence type="ECO:0000313" key="2">
    <source>
        <dbReference type="EMBL" id="RUS31361.1"/>
    </source>
</evidence>
<protein>
    <submittedName>
        <fullName evidence="2">Uncharacterized protein</fullName>
    </submittedName>
</protein>
<sequence>MRLRFENNGHSRKSCRKSNANSYNSKTSQVQPRTSSATSSIICNSIGLTADHIEQSDHAEVIKAAAKKYHVQLKRGRKILWIARNSICHTIPCTNAYVGARLFLDRSISKWAKKAGGKVIIDDVDDDKTS</sequence>
<dbReference type="AlphaFoldDB" id="A0A433QNK7"/>
<evidence type="ECO:0000256" key="1">
    <source>
        <dbReference type="SAM" id="MobiDB-lite"/>
    </source>
</evidence>
<feature type="compositionally biased region" description="Polar residues" evidence="1">
    <location>
        <begin position="17"/>
        <end position="37"/>
    </location>
</feature>
<dbReference type="Proteomes" id="UP000274822">
    <property type="component" value="Unassembled WGS sequence"/>
</dbReference>
<organism evidence="2 3">
    <name type="scientific">Jimgerdemannia flammicorona</name>
    <dbReference type="NCBI Taxonomy" id="994334"/>
    <lineage>
        <taxon>Eukaryota</taxon>
        <taxon>Fungi</taxon>
        <taxon>Fungi incertae sedis</taxon>
        <taxon>Mucoromycota</taxon>
        <taxon>Mucoromycotina</taxon>
        <taxon>Endogonomycetes</taxon>
        <taxon>Endogonales</taxon>
        <taxon>Endogonaceae</taxon>
        <taxon>Jimgerdemannia</taxon>
    </lineage>
</organism>
<name>A0A433QNK7_9FUNG</name>
<dbReference type="EMBL" id="RBNJ01003039">
    <property type="protein sequence ID" value="RUS31361.1"/>
    <property type="molecule type" value="Genomic_DNA"/>
</dbReference>
<reference evidence="2 3" key="1">
    <citation type="journal article" date="2018" name="New Phytol.">
        <title>Phylogenomics of Endogonaceae and evolution of mycorrhizas within Mucoromycota.</title>
        <authorList>
            <person name="Chang Y."/>
            <person name="Desiro A."/>
            <person name="Na H."/>
            <person name="Sandor L."/>
            <person name="Lipzen A."/>
            <person name="Clum A."/>
            <person name="Barry K."/>
            <person name="Grigoriev I.V."/>
            <person name="Martin F.M."/>
            <person name="Stajich J.E."/>
            <person name="Smith M.E."/>
            <person name="Bonito G."/>
            <person name="Spatafora J.W."/>
        </authorList>
    </citation>
    <scope>NUCLEOTIDE SEQUENCE [LARGE SCALE GENOMIC DNA]</scope>
    <source>
        <strain evidence="2 3">AD002</strain>
    </source>
</reference>
<gene>
    <name evidence="2" type="ORF">BC938DRAFT_477978</name>
</gene>